<feature type="transmembrane region" description="Helical" evidence="1">
    <location>
        <begin position="647"/>
        <end position="667"/>
    </location>
</feature>
<dbReference type="AlphaFoldDB" id="K6VV19"/>
<keyword evidence="1" id="KW-1133">Transmembrane helix</keyword>
<feature type="transmembrane region" description="Helical" evidence="1">
    <location>
        <begin position="281"/>
        <end position="303"/>
    </location>
</feature>
<keyword evidence="1" id="KW-0812">Transmembrane</keyword>
<feature type="transmembrane region" description="Helical" evidence="1">
    <location>
        <begin position="230"/>
        <end position="261"/>
    </location>
</feature>
<evidence type="ECO:0008006" key="4">
    <source>
        <dbReference type="Google" id="ProtNLM"/>
    </source>
</evidence>
<feature type="transmembrane region" description="Helical" evidence="1">
    <location>
        <begin position="679"/>
        <end position="699"/>
    </location>
</feature>
<sequence>MIRAAAWVALRGMAAERRRSFVTVLVVAVIGVVVLAALSAGPVGQTQRDVAVSTMPVRGAAPAAGQGAWVVESVENYRGLPVTVDRIAVPETSTFRFPRLSGNPRPGEMVVSPALAAALQRDAELARRYPGRVVDQMPADALRGPRELRAVVGAPAAEVEARGGVLIAGMASSAGADVVVPGVVRVGAPVIAAMLCLPLAWLLWVTSGVESSARARRRTAMDLIGLPPEVFLCASALEGLVAAAAGVLVGVPVFFLSAQWVAPRLPVGHGVWPGDLRPDPLAMSVGLGVLLLVTTLVYALSSVRAGFAPSPSPSSGGRRTRPSWVALSGVLLGAAGVVVSVWWPRPDEVNARAAALLGGFLLLCVAATMSGAILARWLAGPPMNSRIPWMVIGGAATRRQSSRSVGMAAALALLTVVSGVLMTLFPTLGESGGGAKASAAESVGRDAIVLAVTPDALPRVNGLDPNALLTVHTPDPSSLDDQGGWRASLRCRGLSVDGGPPTCGQAAVAAVRAVSTAHRVPLPPHIEQEHGSTAIPPLGETSTLFAVFQRDGVQATERLRTDLIRAQLATSTVETLGEAANQARQVTRPFLMATVATVLVATGVAVISLVVGLHAQVRGRGRTLRGLRIAGMSLGDLQRSLVLQTCLNVWPTLALAWVAGLAVAAGFVQLSSTQAGVPVWPTVVLAVVSGVCAPAAVGLSRGVLSRASDPLVPQE</sequence>
<accession>K6VV19</accession>
<feature type="transmembrane region" description="Helical" evidence="1">
    <location>
        <begin position="21"/>
        <end position="40"/>
    </location>
</feature>
<protein>
    <recommendedName>
        <fullName evidence="4">ABC3 transporter permease protein domain-containing protein</fullName>
    </recommendedName>
</protein>
<feature type="transmembrane region" description="Helical" evidence="1">
    <location>
        <begin position="355"/>
        <end position="379"/>
    </location>
</feature>
<evidence type="ECO:0000313" key="2">
    <source>
        <dbReference type="EMBL" id="GAB79180.1"/>
    </source>
</evidence>
<feature type="transmembrane region" description="Helical" evidence="1">
    <location>
        <begin position="590"/>
        <end position="615"/>
    </location>
</feature>
<keyword evidence="1" id="KW-0472">Membrane</keyword>
<organism evidence="2 3">
    <name type="scientific">Austwickia chelonae NBRC 105200</name>
    <dbReference type="NCBI Taxonomy" id="1184607"/>
    <lineage>
        <taxon>Bacteria</taxon>
        <taxon>Bacillati</taxon>
        <taxon>Actinomycetota</taxon>
        <taxon>Actinomycetes</taxon>
        <taxon>Micrococcales</taxon>
        <taxon>Dermatophilaceae</taxon>
        <taxon>Austwickia</taxon>
    </lineage>
</organism>
<evidence type="ECO:0000256" key="1">
    <source>
        <dbReference type="SAM" id="Phobius"/>
    </source>
</evidence>
<dbReference type="eggNOG" id="COG0577">
    <property type="taxonomic scope" value="Bacteria"/>
</dbReference>
<gene>
    <name evidence="2" type="ORF">AUCHE_21_00050</name>
</gene>
<dbReference type="EMBL" id="BAGZ01000021">
    <property type="protein sequence ID" value="GAB79180.1"/>
    <property type="molecule type" value="Genomic_DNA"/>
</dbReference>
<comment type="caution">
    <text evidence="2">The sequence shown here is derived from an EMBL/GenBank/DDBJ whole genome shotgun (WGS) entry which is preliminary data.</text>
</comment>
<feature type="transmembrane region" description="Helical" evidence="1">
    <location>
        <begin position="405"/>
        <end position="425"/>
    </location>
</feature>
<feature type="transmembrane region" description="Helical" evidence="1">
    <location>
        <begin position="186"/>
        <end position="209"/>
    </location>
</feature>
<evidence type="ECO:0000313" key="3">
    <source>
        <dbReference type="Proteomes" id="UP000008495"/>
    </source>
</evidence>
<keyword evidence="3" id="KW-1185">Reference proteome</keyword>
<dbReference type="OrthoDB" id="4871813at2"/>
<name>K6VV19_9MICO</name>
<dbReference type="STRING" id="100225.SAMN05421595_2485"/>
<proteinExistence type="predicted"/>
<dbReference type="Proteomes" id="UP000008495">
    <property type="component" value="Unassembled WGS sequence"/>
</dbReference>
<dbReference type="RefSeq" id="WP_006503937.1">
    <property type="nucleotide sequence ID" value="NZ_BAGZ01000021.1"/>
</dbReference>
<feature type="transmembrane region" description="Helical" evidence="1">
    <location>
        <begin position="324"/>
        <end position="343"/>
    </location>
</feature>
<reference evidence="2 3" key="1">
    <citation type="submission" date="2012-08" db="EMBL/GenBank/DDBJ databases">
        <title>Whole genome shotgun sequence of Austwickia chelonae NBRC 105200.</title>
        <authorList>
            <person name="Yoshida I."/>
            <person name="Hosoyama A."/>
            <person name="Tsuchikane K."/>
            <person name="Katsumata H."/>
            <person name="Ando Y."/>
            <person name="Ohji S."/>
            <person name="Hamada M."/>
            <person name="Tamura T."/>
            <person name="Yamazoe A."/>
            <person name="Yamazaki S."/>
            <person name="Fujita N."/>
        </authorList>
    </citation>
    <scope>NUCLEOTIDE SEQUENCE [LARGE SCALE GENOMIC DNA]</scope>
    <source>
        <strain evidence="2 3">NBRC 105200</strain>
    </source>
</reference>